<reference evidence="4" key="1">
    <citation type="submission" date="2024-06" db="EMBL/GenBank/DDBJ databases">
        <authorList>
            <person name="Ryan C."/>
        </authorList>
    </citation>
    <scope>NUCLEOTIDE SEQUENCE [LARGE SCALE GENOMIC DNA]</scope>
</reference>
<protein>
    <recommendedName>
        <fullName evidence="2">DUF7595 domain-containing protein</fullName>
    </recommendedName>
</protein>
<dbReference type="AlphaFoldDB" id="A0ABC9G2Z7"/>
<dbReference type="InterPro" id="IPR056016">
    <property type="entry name" value="DUF7595"/>
</dbReference>
<evidence type="ECO:0000313" key="3">
    <source>
        <dbReference type="EMBL" id="CAL5085279.1"/>
    </source>
</evidence>
<dbReference type="PANTHER" id="PTHR35828">
    <property type="entry name" value="OS08G0203800 PROTEIN-RELATED"/>
    <property type="match status" value="1"/>
</dbReference>
<dbReference type="PANTHER" id="PTHR35828:SF23">
    <property type="entry name" value="F-BOX DOMAIN-CONTAINING PROTEIN"/>
    <property type="match status" value="1"/>
</dbReference>
<proteinExistence type="predicted"/>
<evidence type="ECO:0000256" key="1">
    <source>
        <dbReference type="SAM" id="MobiDB-lite"/>
    </source>
</evidence>
<dbReference type="SUPFAM" id="SSF81383">
    <property type="entry name" value="F-box domain"/>
    <property type="match status" value="1"/>
</dbReference>
<dbReference type="Pfam" id="PF24523">
    <property type="entry name" value="DUF7595"/>
    <property type="match status" value="1"/>
</dbReference>
<dbReference type="InterPro" id="IPR036047">
    <property type="entry name" value="F-box-like_dom_sf"/>
</dbReference>
<reference evidence="3 4" key="2">
    <citation type="submission" date="2024-10" db="EMBL/GenBank/DDBJ databases">
        <authorList>
            <person name="Ryan C."/>
        </authorList>
    </citation>
    <scope>NUCLEOTIDE SEQUENCE [LARGE SCALE GENOMIC DNA]</scope>
</reference>
<dbReference type="EMBL" id="OZ075118">
    <property type="protein sequence ID" value="CAL5085279.1"/>
    <property type="molecule type" value="Genomic_DNA"/>
</dbReference>
<accession>A0ABC9G2Z7</accession>
<feature type="domain" description="DUF7595" evidence="2">
    <location>
        <begin position="131"/>
        <end position="414"/>
    </location>
</feature>
<keyword evidence="4" id="KW-1185">Reference proteome</keyword>
<sequence length="451" mass="49572">MAGDSGGDAPRPPGQASRGRCRRHQAASLPIDLMADIAARSDPVTLLRCAATCSDMRCRVADPAFRRRLRLRHANRFVPSLLRGHLIGDKSKADKDEHMCLVDAPTAGATIGLLASAAESFPHSPDGEPLKLHRPVSARDGLVLVYKDHELRVCNLATGCSQPVPHGDMFGSYYALLVGDGKGGAAGRPFQVVTASLVLEQNCNHLLVQAFSSELGTWGPCTEIRTPQIHGQAEHAYGYPPRSDNALRARPLVVGGAVHWLCLTDKAGYVLKLCVGAAAAAPRLTVTKLPGSYPYNSKRKTQHLLATMEAGGSPAVLVADGDKISAWIQSKHTARWNQKPQVVIKYEEISRFIGDPDEESRLAQVWVWRTQEHKVSLVWFAERSGIVLIRMYDDYLFWLDLQSMKILRCSSDPRICRNKFMYRPCEMDLTTWVPTFSSSLACNSSVCIQFG</sequence>
<evidence type="ECO:0000313" key="4">
    <source>
        <dbReference type="Proteomes" id="UP001497457"/>
    </source>
</evidence>
<organism evidence="3 4">
    <name type="scientific">Urochloa decumbens</name>
    <dbReference type="NCBI Taxonomy" id="240449"/>
    <lineage>
        <taxon>Eukaryota</taxon>
        <taxon>Viridiplantae</taxon>
        <taxon>Streptophyta</taxon>
        <taxon>Embryophyta</taxon>
        <taxon>Tracheophyta</taxon>
        <taxon>Spermatophyta</taxon>
        <taxon>Magnoliopsida</taxon>
        <taxon>Liliopsida</taxon>
        <taxon>Poales</taxon>
        <taxon>Poaceae</taxon>
        <taxon>PACMAD clade</taxon>
        <taxon>Panicoideae</taxon>
        <taxon>Panicodae</taxon>
        <taxon>Paniceae</taxon>
        <taxon>Melinidinae</taxon>
        <taxon>Urochloa</taxon>
    </lineage>
</organism>
<gene>
    <name evidence="3" type="ORF">URODEC1_LOCUS110995</name>
</gene>
<evidence type="ECO:0000259" key="2">
    <source>
        <dbReference type="Pfam" id="PF24523"/>
    </source>
</evidence>
<dbReference type="Proteomes" id="UP001497457">
    <property type="component" value="Chromosome 8b"/>
</dbReference>
<feature type="region of interest" description="Disordered" evidence="1">
    <location>
        <begin position="1"/>
        <end position="23"/>
    </location>
</feature>
<name>A0ABC9G2Z7_9POAL</name>